<dbReference type="EMBL" id="GBRH01199920">
    <property type="protein sequence ID" value="JAD97975.1"/>
    <property type="molecule type" value="Transcribed_RNA"/>
</dbReference>
<accession>A0A0A9EJC0</accession>
<organism evidence="1">
    <name type="scientific">Arundo donax</name>
    <name type="common">Giant reed</name>
    <name type="synonym">Donax arundinaceus</name>
    <dbReference type="NCBI Taxonomy" id="35708"/>
    <lineage>
        <taxon>Eukaryota</taxon>
        <taxon>Viridiplantae</taxon>
        <taxon>Streptophyta</taxon>
        <taxon>Embryophyta</taxon>
        <taxon>Tracheophyta</taxon>
        <taxon>Spermatophyta</taxon>
        <taxon>Magnoliopsida</taxon>
        <taxon>Liliopsida</taxon>
        <taxon>Poales</taxon>
        <taxon>Poaceae</taxon>
        <taxon>PACMAD clade</taxon>
        <taxon>Arundinoideae</taxon>
        <taxon>Arundineae</taxon>
        <taxon>Arundo</taxon>
    </lineage>
</organism>
<proteinExistence type="predicted"/>
<reference evidence="1" key="1">
    <citation type="submission" date="2014-09" db="EMBL/GenBank/DDBJ databases">
        <authorList>
            <person name="Magalhaes I.L.F."/>
            <person name="Oliveira U."/>
            <person name="Santos F.R."/>
            <person name="Vidigal T.H.D.A."/>
            <person name="Brescovit A.D."/>
            <person name="Santos A.J."/>
        </authorList>
    </citation>
    <scope>NUCLEOTIDE SEQUENCE</scope>
    <source>
        <tissue evidence="1">Shoot tissue taken approximately 20 cm above the soil surface</tissue>
    </source>
</reference>
<name>A0A0A9EJC0_ARUDO</name>
<dbReference type="AlphaFoldDB" id="A0A0A9EJC0"/>
<sequence length="53" mass="6083">MLLPFLGRGGITLSRHGCRRARGRRAREAHNPHFFCMVNKEAKWKESSGIDKC</sequence>
<reference evidence="1" key="2">
    <citation type="journal article" date="2015" name="Data Brief">
        <title>Shoot transcriptome of the giant reed, Arundo donax.</title>
        <authorList>
            <person name="Barrero R.A."/>
            <person name="Guerrero F.D."/>
            <person name="Moolhuijzen P."/>
            <person name="Goolsby J.A."/>
            <person name="Tidwell J."/>
            <person name="Bellgard S.E."/>
            <person name="Bellgard M.I."/>
        </authorList>
    </citation>
    <scope>NUCLEOTIDE SEQUENCE</scope>
    <source>
        <tissue evidence="1">Shoot tissue taken approximately 20 cm above the soil surface</tissue>
    </source>
</reference>
<evidence type="ECO:0000313" key="1">
    <source>
        <dbReference type="EMBL" id="JAD97975.1"/>
    </source>
</evidence>
<protein>
    <submittedName>
        <fullName evidence="1">Uncharacterized protein</fullName>
    </submittedName>
</protein>